<proteinExistence type="inferred from homology"/>
<feature type="transmembrane region" description="Helical" evidence="7">
    <location>
        <begin position="372"/>
        <end position="392"/>
    </location>
</feature>
<feature type="domain" description="Peptidase S54 rhomboid" evidence="8">
    <location>
        <begin position="209"/>
        <end position="382"/>
    </location>
</feature>
<organism evidence="9 10">
    <name type="scientific">Botryobasidium botryosum (strain FD-172 SS1)</name>
    <dbReference type="NCBI Taxonomy" id="930990"/>
    <lineage>
        <taxon>Eukaryota</taxon>
        <taxon>Fungi</taxon>
        <taxon>Dikarya</taxon>
        <taxon>Basidiomycota</taxon>
        <taxon>Agaricomycotina</taxon>
        <taxon>Agaricomycetes</taxon>
        <taxon>Cantharellales</taxon>
        <taxon>Botryobasidiaceae</taxon>
        <taxon>Botryobasidium</taxon>
    </lineage>
</organism>
<keyword evidence="5 7" id="KW-1133">Transmembrane helix</keyword>
<dbReference type="HOGENOM" id="CLU_034022_1_0_1"/>
<dbReference type="Gene3D" id="1.20.1540.10">
    <property type="entry name" value="Rhomboid-like"/>
    <property type="match status" value="1"/>
</dbReference>
<evidence type="ECO:0000256" key="3">
    <source>
        <dbReference type="ARBA" id="ARBA00022692"/>
    </source>
</evidence>
<dbReference type="STRING" id="930990.A0A067N4K8"/>
<keyword evidence="3 7" id="KW-0812">Transmembrane</keyword>
<name>A0A067N4K8_BOTB1</name>
<dbReference type="SUPFAM" id="SSF144091">
    <property type="entry name" value="Rhomboid-like"/>
    <property type="match status" value="1"/>
</dbReference>
<evidence type="ECO:0000256" key="6">
    <source>
        <dbReference type="ARBA" id="ARBA00023136"/>
    </source>
</evidence>
<protein>
    <recommendedName>
        <fullName evidence="8">Peptidase S54 rhomboid domain-containing protein</fullName>
    </recommendedName>
</protein>
<dbReference type="Pfam" id="PF01694">
    <property type="entry name" value="Rhomboid"/>
    <property type="match status" value="1"/>
</dbReference>
<reference evidence="10" key="1">
    <citation type="journal article" date="2014" name="Proc. Natl. Acad. Sci. U.S.A.">
        <title>Extensive sampling of basidiomycete genomes demonstrates inadequacy of the white-rot/brown-rot paradigm for wood decay fungi.</title>
        <authorList>
            <person name="Riley R."/>
            <person name="Salamov A.A."/>
            <person name="Brown D.W."/>
            <person name="Nagy L.G."/>
            <person name="Floudas D."/>
            <person name="Held B.W."/>
            <person name="Levasseur A."/>
            <person name="Lombard V."/>
            <person name="Morin E."/>
            <person name="Otillar R."/>
            <person name="Lindquist E.A."/>
            <person name="Sun H."/>
            <person name="LaButti K.M."/>
            <person name="Schmutz J."/>
            <person name="Jabbour D."/>
            <person name="Luo H."/>
            <person name="Baker S.E."/>
            <person name="Pisabarro A.G."/>
            <person name="Walton J.D."/>
            <person name="Blanchette R.A."/>
            <person name="Henrissat B."/>
            <person name="Martin F."/>
            <person name="Cullen D."/>
            <person name="Hibbett D.S."/>
            <person name="Grigoriev I.V."/>
        </authorList>
    </citation>
    <scope>NUCLEOTIDE SEQUENCE [LARGE SCALE GENOMIC DNA]</scope>
    <source>
        <strain evidence="10">FD-172 SS1</strain>
    </source>
</reference>
<dbReference type="GO" id="GO:0016020">
    <property type="term" value="C:membrane"/>
    <property type="evidence" value="ECO:0007669"/>
    <property type="project" value="UniProtKB-SubCell"/>
</dbReference>
<evidence type="ECO:0000256" key="7">
    <source>
        <dbReference type="SAM" id="Phobius"/>
    </source>
</evidence>
<dbReference type="InterPro" id="IPR050925">
    <property type="entry name" value="Rhomboid_protease_S54"/>
</dbReference>
<keyword evidence="4" id="KW-0378">Hydrolase</keyword>
<accession>A0A067N4K8</accession>
<sequence>MSLWTLAARSSFRQCTRTNIIPPRPLGSRPFSLSPFRFHPRVRGHLDEVPPIPRARNAFEEPFANEIRRPSVLGPALFAVGLSAGAYGLGALYTNWDTNRWKVSLLANFMSVSSNNDLLSRYRKMELGNRLSANFERLKSATAALPEAAAHQIQHLYLIVANNWLNTPEGKRTCYAITALNALIFVAWQIPRLGPIMRRGFMHHPLSGKSYTMITSVFSHVGVVHFAFNTIGLLSFGPTVHALLQRDSEEAQSTSRFHFLAFFLSAGVFASFVSHLVTARFRFPRLVAQLADPVRAKALSTADAAILPSLGASGAIYGLLTYTALSFPELSVSLIFLPMIPLPITGAVGGMVALDIIGLIRGWKSFDHWAHLAGAASGVIYYGYGMPFWHWFRAKMALIKT</sequence>
<dbReference type="GO" id="GO:0006465">
    <property type="term" value="P:signal peptide processing"/>
    <property type="evidence" value="ECO:0007669"/>
    <property type="project" value="TreeGrafter"/>
</dbReference>
<evidence type="ECO:0000256" key="1">
    <source>
        <dbReference type="ARBA" id="ARBA00004141"/>
    </source>
</evidence>
<feature type="transmembrane region" description="Helical" evidence="7">
    <location>
        <begin position="211"/>
        <end position="237"/>
    </location>
</feature>
<evidence type="ECO:0000313" key="10">
    <source>
        <dbReference type="Proteomes" id="UP000027195"/>
    </source>
</evidence>
<dbReference type="FunCoup" id="A0A067N4K8">
    <property type="interactions" value="338"/>
</dbReference>
<feature type="transmembrane region" description="Helical" evidence="7">
    <location>
        <begin position="173"/>
        <end position="190"/>
    </location>
</feature>
<dbReference type="EMBL" id="KL198020">
    <property type="protein sequence ID" value="KDQ19072.1"/>
    <property type="molecule type" value="Genomic_DNA"/>
</dbReference>
<comment type="similarity">
    <text evidence="2">Belongs to the peptidase S54 family.</text>
</comment>
<evidence type="ECO:0000313" key="9">
    <source>
        <dbReference type="EMBL" id="KDQ19072.1"/>
    </source>
</evidence>
<keyword evidence="10" id="KW-1185">Reference proteome</keyword>
<dbReference type="AlphaFoldDB" id="A0A067N4K8"/>
<feature type="transmembrane region" description="Helical" evidence="7">
    <location>
        <begin position="340"/>
        <end position="360"/>
    </location>
</feature>
<evidence type="ECO:0000256" key="5">
    <source>
        <dbReference type="ARBA" id="ARBA00022989"/>
    </source>
</evidence>
<keyword evidence="6 7" id="KW-0472">Membrane</keyword>
<dbReference type="PANTHER" id="PTHR43731">
    <property type="entry name" value="RHOMBOID PROTEASE"/>
    <property type="match status" value="1"/>
</dbReference>
<gene>
    <name evidence="9" type="ORF">BOTBODRAFT_28566</name>
</gene>
<dbReference type="InterPro" id="IPR022764">
    <property type="entry name" value="Peptidase_S54_rhomboid_dom"/>
</dbReference>
<comment type="subcellular location">
    <subcellularLocation>
        <location evidence="1">Membrane</location>
        <topology evidence="1">Multi-pass membrane protein</topology>
    </subcellularLocation>
</comment>
<evidence type="ECO:0000256" key="2">
    <source>
        <dbReference type="ARBA" id="ARBA00009045"/>
    </source>
</evidence>
<dbReference type="GO" id="GO:0004252">
    <property type="term" value="F:serine-type endopeptidase activity"/>
    <property type="evidence" value="ECO:0007669"/>
    <property type="project" value="InterPro"/>
</dbReference>
<dbReference type="InterPro" id="IPR035952">
    <property type="entry name" value="Rhomboid-like_sf"/>
</dbReference>
<dbReference type="OrthoDB" id="10260614at2759"/>
<dbReference type="PANTHER" id="PTHR43731:SF14">
    <property type="entry name" value="PRESENILIN-ASSOCIATED RHOMBOID-LIKE PROTEIN, MITOCHONDRIAL"/>
    <property type="match status" value="1"/>
</dbReference>
<dbReference type="InParanoid" id="A0A067N4K8"/>
<feature type="transmembrane region" description="Helical" evidence="7">
    <location>
        <begin position="298"/>
        <end position="320"/>
    </location>
</feature>
<evidence type="ECO:0000256" key="4">
    <source>
        <dbReference type="ARBA" id="ARBA00022801"/>
    </source>
</evidence>
<feature type="transmembrane region" description="Helical" evidence="7">
    <location>
        <begin position="257"/>
        <end position="277"/>
    </location>
</feature>
<dbReference type="Proteomes" id="UP000027195">
    <property type="component" value="Unassembled WGS sequence"/>
</dbReference>
<feature type="transmembrane region" description="Helical" evidence="7">
    <location>
        <begin position="72"/>
        <end position="93"/>
    </location>
</feature>
<evidence type="ECO:0000259" key="8">
    <source>
        <dbReference type="Pfam" id="PF01694"/>
    </source>
</evidence>